<feature type="transmembrane region" description="Helical" evidence="2">
    <location>
        <begin position="129"/>
        <end position="146"/>
    </location>
</feature>
<feature type="transmembrane region" description="Helical" evidence="2">
    <location>
        <begin position="175"/>
        <end position="198"/>
    </location>
</feature>
<keyword evidence="2" id="KW-1133">Transmembrane helix</keyword>
<keyword evidence="1" id="KW-0175">Coiled coil</keyword>
<evidence type="ECO:0000313" key="4">
    <source>
        <dbReference type="EMBL" id="KIL42910.1"/>
    </source>
</evidence>
<evidence type="ECO:0000313" key="5">
    <source>
        <dbReference type="Proteomes" id="UP000031972"/>
    </source>
</evidence>
<comment type="caution">
    <text evidence="4">The sequence shown here is derived from an EMBL/GenBank/DDBJ whole genome shotgun (WGS) entry which is preliminary data.</text>
</comment>
<protein>
    <recommendedName>
        <fullName evidence="3">YobI-like P-loop NTPase domain-containing protein</fullName>
    </recommendedName>
</protein>
<accession>A0A0C2QXY8</accession>
<feature type="domain" description="YobI-like P-loop NTPase" evidence="3">
    <location>
        <begin position="27"/>
        <end position="419"/>
    </location>
</feature>
<proteinExistence type="predicted"/>
<dbReference type="OrthoDB" id="1701659at2"/>
<keyword evidence="2" id="KW-0472">Membrane</keyword>
<evidence type="ECO:0000256" key="2">
    <source>
        <dbReference type="SAM" id="Phobius"/>
    </source>
</evidence>
<dbReference type="RefSeq" id="WP_041060996.1">
    <property type="nucleotide sequence ID" value="NZ_JXRR01000022.1"/>
</dbReference>
<feature type="coiled-coil region" evidence="1">
    <location>
        <begin position="528"/>
        <end position="562"/>
    </location>
</feature>
<dbReference type="Pfam" id="PF20693">
    <property type="entry name" value="YobI-ATPase"/>
    <property type="match status" value="1"/>
</dbReference>
<reference evidence="4 5" key="1">
    <citation type="submission" date="2015-01" db="EMBL/GenBank/DDBJ databases">
        <title>Jeotgalibacillus campisalis genome sequencing.</title>
        <authorList>
            <person name="Goh K.M."/>
            <person name="Chan K.-G."/>
            <person name="Yaakop A.S."/>
            <person name="Ee R."/>
            <person name="Gan H.M."/>
            <person name="Chan C.S."/>
        </authorList>
    </citation>
    <scope>NUCLEOTIDE SEQUENCE [LARGE SCALE GENOMIC DNA]</scope>
    <source>
        <strain evidence="4 5">SF-57</strain>
    </source>
</reference>
<keyword evidence="2" id="KW-0812">Transmembrane</keyword>
<dbReference type="EMBL" id="JXRR01000022">
    <property type="protein sequence ID" value="KIL42910.1"/>
    <property type="molecule type" value="Genomic_DNA"/>
</dbReference>
<dbReference type="InterPro" id="IPR048428">
    <property type="entry name" value="YobI-NTPase"/>
</dbReference>
<dbReference type="PATRIC" id="fig|220754.4.peg.3326"/>
<keyword evidence="5" id="KW-1185">Reference proteome</keyword>
<evidence type="ECO:0000259" key="3">
    <source>
        <dbReference type="Pfam" id="PF20693"/>
    </source>
</evidence>
<dbReference type="Proteomes" id="UP000031972">
    <property type="component" value="Unassembled WGS sequence"/>
</dbReference>
<name>A0A0C2QXY8_9BACL</name>
<organism evidence="4 5">
    <name type="scientific">Jeotgalibacillus campisalis</name>
    <dbReference type="NCBI Taxonomy" id="220754"/>
    <lineage>
        <taxon>Bacteria</taxon>
        <taxon>Bacillati</taxon>
        <taxon>Bacillota</taxon>
        <taxon>Bacilli</taxon>
        <taxon>Bacillales</taxon>
        <taxon>Caryophanaceae</taxon>
        <taxon>Jeotgalibacillus</taxon>
    </lineage>
</organism>
<dbReference type="AlphaFoldDB" id="A0A0C2QXY8"/>
<sequence length="1274" mass="150198">MEREKKDKKEYNFQTLTPINNAKLHIYDDALNFVFENNDIRNVAISGPYSAGKSSVIESYKLKSSDKRFLHISLAHFSETTSESVEGGNTTDKAILEGKILNQLIHQIKQNKIPQTKFKIKQKAEPKKIIFSTMIFITFLILVYYINSFNKWSSFVPTLKAEWLKSTLMWTTSNITLLFSGLACFVILGIATYFIITFQKNKNILKRLKLQGNEIEIFEEKDDSFFDKYLNEVLYLFEHSNADAIVFEDMDRFNANKIFEKLREINTLVNNKKAEEDRPPIRFLYLLKDDIFTSKDRTKFFDFILPIVPVIDGSNSYDQLIGHLNEGKILDLFVENFLNELSLYIDDMRILKNIYNEFIIYHNRILFKEDESQTEQENKELSDSTLINLDNNKLLGIIVYKNLFPKDFSDLHLRTGFVYTLFENKPLFIEQEIEKIDHKIGEIKEKIQLSEDEIIESINELDAIYLLGNYQIVRIAGLGVTQFKTRVQLVKAIKDNPDQVTFTTQSRYEQHLDVTSELNKIRQGQEYIERKKAIDRKTENQIEKLKVEHQRLIKQKNTVQNSKLSKFICKDNIDTIFSVTYTNEIGEQNKFEEIKGSNYFPLIKYLVRYGYIDENYSDYMTYFYENSLSRIDKNFLLSVTDQIPKDYSYSLNDPKKVISRLTLGHFDHVEILNFDLLKHLLLTKSNNDKYLISFLHQLKDTTNFHFIFGFLELGRKRETKLFIKEINNMWPNIFHSVQDEGDFSYDQKKQYSVYSLYYSPDAAIENLNKSNCLTDFIANSDDFLDIESPDIEKLIAGFSLLGVKFEWINYAEANNRVFQEVYQNNLYKLTFDLICLMLERVYGLDKSDDFKNKNYTLVISKQDEPLTQYVNRNFNHYIKEILENCDELITDAESVALSIINHTEIDPEDKNMYISYLKTSIQLIDNVNDTDIWALLLQEQIVEYSENNILNYFFHQELDLCLIDFINESDRLLEFESSTIDTKFGEESATKFFMALVNNNELTNERYESILKTFERHFKTFSNTEIDEDKIKILIKIDIMYMTEENLIFMRENYSSLLLCFIKHNIRQYTEVVINEDNFEMDELLSVLNENVEDKYKISLLEFSSDVITLKEKDYSDPVKLHILEHNFNLEDIPYLLDRYTNERSNTISKSIKTISIQHVEEIISAGYSVPFELLTELFLSDQLEMETKMELFAQCLPDMSEKHVIKSLRTLQMADYISLFERKRPTFEINKVNETILDDFKKRKWITDFDTDENNAELFRAIGRNRPDILALI</sequence>
<gene>
    <name evidence="4" type="ORF">KR50_33130</name>
</gene>
<evidence type="ECO:0000256" key="1">
    <source>
        <dbReference type="SAM" id="Coils"/>
    </source>
</evidence>